<evidence type="ECO:0000313" key="2">
    <source>
        <dbReference type="Proteomes" id="UP000254191"/>
    </source>
</evidence>
<proteinExistence type="predicted"/>
<dbReference type="AlphaFoldDB" id="A0A379GGG0"/>
<dbReference type="EMBL" id="UGTS01000006">
    <property type="protein sequence ID" value="SUC40040.1"/>
    <property type="molecule type" value="Genomic_DNA"/>
</dbReference>
<accession>A0A379GGG0</accession>
<dbReference type="Proteomes" id="UP000254191">
    <property type="component" value="Unassembled WGS sequence"/>
</dbReference>
<protein>
    <submittedName>
        <fullName evidence="1">Uncharacterized protein</fullName>
    </submittedName>
</protein>
<name>A0A379GGG0_PROMI</name>
<evidence type="ECO:0000313" key="1">
    <source>
        <dbReference type="EMBL" id="SUC40040.1"/>
    </source>
</evidence>
<organism evidence="1 2">
    <name type="scientific">Proteus mirabilis</name>
    <dbReference type="NCBI Taxonomy" id="584"/>
    <lineage>
        <taxon>Bacteria</taxon>
        <taxon>Pseudomonadati</taxon>
        <taxon>Pseudomonadota</taxon>
        <taxon>Gammaproteobacteria</taxon>
        <taxon>Enterobacterales</taxon>
        <taxon>Morganellaceae</taxon>
        <taxon>Proteus</taxon>
    </lineage>
</organism>
<gene>
    <name evidence="1" type="ORF">NCTC11938_04326</name>
</gene>
<sequence>MNVLKDILERDLARINAAEKRDANHTLIANF</sequence>
<reference evidence="1 2" key="1">
    <citation type="submission" date="2018-06" db="EMBL/GenBank/DDBJ databases">
        <authorList>
            <consortium name="Pathogen Informatics"/>
            <person name="Doyle S."/>
        </authorList>
    </citation>
    <scope>NUCLEOTIDE SEQUENCE [LARGE SCALE GENOMIC DNA]</scope>
    <source>
        <strain evidence="1 2">NCTC11938</strain>
    </source>
</reference>